<dbReference type="InParanoid" id="D8TZN3"/>
<feature type="compositionally biased region" description="Acidic residues" evidence="1">
    <location>
        <begin position="519"/>
        <end position="590"/>
    </location>
</feature>
<dbReference type="GO" id="GO:0006406">
    <property type="term" value="P:mRNA export from nucleus"/>
    <property type="evidence" value="ECO:0007669"/>
    <property type="project" value="TreeGrafter"/>
</dbReference>
<feature type="region of interest" description="Disordered" evidence="1">
    <location>
        <begin position="943"/>
        <end position="993"/>
    </location>
</feature>
<accession>D8TZN3</accession>
<feature type="compositionally biased region" description="Basic and acidic residues" evidence="1">
    <location>
        <begin position="955"/>
        <end position="972"/>
    </location>
</feature>
<dbReference type="AlphaFoldDB" id="D8TZN3"/>
<feature type="region of interest" description="Disordered" evidence="1">
    <location>
        <begin position="228"/>
        <end position="265"/>
    </location>
</feature>
<dbReference type="RefSeq" id="XP_002951941.1">
    <property type="nucleotide sequence ID" value="XM_002951895.1"/>
</dbReference>
<feature type="region of interest" description="Disordered" evidence="1">
    <location>
        <begin position="604"/>
        <end position="623"/>
    </location>
</feature>
<proteinExistence type="predicted"/>
<protein>
    <submittedName>
        <fullName evidence="2">Uncharacterized protein</fullName>
    </submittedName>
</protein>
<feature type="non-terminal residue" evidence="2">
    <location>
        <position position="1"/>
    </location>
</feature>
<dbReference type="GeneID" id="9615933"/>
<dbReference type="EMBL" id="GL378347">
    <property type="protein sequence ID" value="EFJ47046.1"/>
    <property type="molecule type" value="Genomic_DNA"/>
</dbReference>
<dbReference type="PANTHER" id="PTHR18898:SF2">
    <property type="entry name" value="NUCLEOPROTEIN TPR"/>
    <property type="match status" value="1"/>
</dbReference>
<dbReference type="Proteomes" id="UP000001058">
    <property type="component" value="Unassembled WGS sequence"/>
</dbReference>
<evidence type="ECO:0000313" key="2">
    <source>
        <dbReference type="EMBL" id="EFJ47046.1"/>
    </source>
</evidence>
<dbReference type="KEGG" id="vcn:VOLCADRAFT_92436"/>
<dbReference type="GO" id="GO:0005643">
    <property type="term" value="C:nuclear pore"/>
    <property type="evidence" value="ECO:0007669"/>
    <property type="project" value="TreeGrafter"/>
</dbReference>
<keyword evidence="3" id="KW-1185">Reference proteome</keyword>
<dbReference type="SUPFAM" id="SSF52047">
    <property type="entry name" value="RNI-like"/>
    <property type="match status" value="1"/>
</dbReference>
<evidence type="ECO:0000256" key="1">
    <source>
        <dbReference type="SAM" id="MobiDB-lite"/>
    </source>
</evidence>
<dbReference type="GO" id="GO:1901673">
    <property type="term" value="P:regulation of mitotic spindle assembly"/>
    <property type="evidence" value="ECO:0007669"/>
    <property type="project" value="TreeGrafter"/>
</dbReference>
<organism evidence="3">
    <name type="scientific">Volvox carteri f. nagariensis</name>
    <dbReference type="NCBI Taxonomy" id="3068"/>
    <lineage>
        <taxon>Eukaryota</taxon>
        <taxon>Viridiplantae</taxon>
        <taxon>Chlorophyta</taxon>
        <taxon>core chlorophytes</taxon>
        <taxon>Chlorophyceae</taxon>
        <taxon>CS clade</taxon>
        <taxon>Chlamydomonadales</taxon>
        <taxon>Volvocaceae</taxon>
        <taxon>Volvox</taxon>
    </lineage>
</organism>
<evidence type="ECO:0000313" key="3">
    <source>
        <dbReference type="Proteomes" id="UP000001058"/>
    </source>
</evidence>
<dbReference type="STRING" id="3068.D8TZN3"/>
<dbReference type="PANTHER" id="PTHR18898">
    <property type="entry name" value="NUCLEOPROTEIN TPR-RELATED"/>
    <property type="match status" value="1"/>
</dbReference>
<sequence length="1132" mass="118940">QHLQLVMQQRYLLPPIVIDTLSSQLGRLRRLRLVRCYLTEQIAASLGAMAQLRHLCIAQASLAALPQLLLHAVHLEHIHVHGYHCVFTDDKKAYMRAVWKAASELVDLSSVGFGRPLEKRPAAAAAAVLGSSTDAAAATGAEGAGIGRRLQCLAVSLHYLENDAVLDESELDEFEPDAEQWQIRYDRWSYLDERKGFLGGGSGGGQTTGAPPPCYCVSGGCYRDPHGAPDVGARSSSGGGSGMRLPPTPLQPSSSVPTVPPSEHGVSSAKAARIAAAAVASTATATDAGFTAAVAPSFPAAAATTATPPPPRADQALVARSLAAAPGLQLLMSDKRTVQLLPYGQVLSEISKPSWSHLQYVQLELVSGPAPPPPPPWRRKLGIVAAATSATNADATATAATPTAAASGDLRVAGASSTARNGMGHVFPGWCSAGLREPSDRYEGSQQQQQQQMRNHGSLAPPAVAGNAGGGDGGDDGDGDAEVGPVAAPAVTLTLEALNQLSALRGLWLDPGQCGAEGGWEEEGEEEEGEEEEGEEEEGEEGEEEKEEEGEEEKEEEGEEEKEEEKEEEEEEDGEEEEEDVETDWGDEDHDGQPCSRLEAHASTAARTGTGNGGGDAAAWPRRRRRRRRRRRWVRIGDIWTRLHEPPPPPLITPGSVAASGAAVKLPVQDVAAHAALLTSLTRLRSLALGRRQPPSANRRKSFLGIGDDTAELLSRLAGLNKLHLYAAYTLPLGGVRDDVGQMSYSSYAATAAGGSAASAAAAAAAAVVKELPPSSQERDLVALLRTWHAVQTLRVHGSTMTSKDVQLPNEAHCLDWYSTAGLRAIVTCLPGLRQLDLAPMPSPYSPVLTSLGASGGRAAAAATAVAAAAPAVAEAPAGDSRGTASATLLPPPRRDTDEPLCGIGDVVEDRAAAAAAAPGPSSTAVIALPSWRLTSAATAAGGVVPAGGVPGAEIQRRTEHSATDSESRTESGSESESQEDAADKLAGTDTSSYGGVLRQQRRQWLTTLLRLLCRHARHLHSLRISCTAPDGRVAERWARTSTALLSQGFTQLDSLNLQLDLEPSFLLSEPSPEGAARDWLCRLCDVAQDLQGAMPHTLVSVAPHCLMVLRPCDATPKPHTTPSPSHGQQQQ</sequence>
<feature type="region of interest" description="Disordered" evidence="1">
    <location>
        <begin position="437"/>
        <end position="484"/>
    </location>
</feature>
<dbReference type="GO" id="GO:0017056">
    <property type="term" value="F:structural constituent of nuclear pore"/>
    <property type="evidence" value="ECO:0007669"/>
    <property type="project" value="TreeGrafter"/>
</dbReference>
<reference evidence="2 3" key="1">
    <citation type="journal article" date="2010" name="Science">
        <title>Genomic analysis of organismal complexity in the multicellular green alga Volvox carteri.</title>
        <authorList>
            <person name="Prochnik S.E."/>
            <person name="Umen J."/>
            <person name="Nedelcu A.M."/>
            <person name="Hallmann A."/>
            <person name="Miller S.M."/>
            <person name="Nishii I."/>
            <person name="Ferris P."/>
            <person name="Kuo A."/>
            <person name="Mitros T."/>
            <person name="Fritz-Laylin L.K."/>
            <person name="Hellsten U."/>
            <person name="Chapman J."/>
            <person name="Simakov O."/>
            <person name="Rensing S.A."/>
            <person name="Terry A."/>
            <person name="Pangilinan J."/>
            <person name="Kapitonov V."/>
            <person name="Jurka J."/>
            <person name="Salamov A."/>
            <person name="Shapiro H."/>
            <person name="Schmutz J."/>
            <person name="Grimwood J."/>
            <person name="Lindquist E."/>
            <person name="Lucas S."/>
            <person name="Grigoriev I.V."/>
            <person name="Schmitt R."/>
            <person name="Kirk D."/>
            <person name="Rokhsar D.S."/>
        </authorList>
    </citation>
    <scope>NUCLEOTIDE SEQUENCE [LARGE SCALE GENOMIC DNA]</scope>
    <source>
        <strain evidence="3">f. Nagariensis / Eve</strain>
    </source>
</reference>
<feature type="region of interest" description="Disordered" evidence="1">
    <location>
        <begin position="509"/>
        <end position="595"/>
    </location>
</feature>
<feature type="region of interest" description="Disordered" evidence="1">
    <location>
        <begin position="874"/>
        <end position="902"/>
    </location>
</feature>
<name>D8TZN3_VOLCA</name>
<gene>
    <name evidence="2" type="ORF">VOLCADRAFT_92436</name>
</gene>